<proteinExistence type="predicted"/>
<gene>
    <name evidence="2" type="ORF">SAMN04515649_103167</name>
</gene>
<evidence type="ECO:0000256" key="1">
    <source>
        <dbReference type="SAM" id="Phobius"/>
    </source>
</evidence>
<name>A0AB74EXK1_9FIRM</name>
<comment type="caution">
    <text evidence="2">The sequence shown here is derived from an EMBL/GenBank/DDBJ whole genome shotgun (WGS) entry which is preliminary data.</text>
</comment>
<evidence type="ECO:0000313" key="3">
    <source>
        <dbReference type="Proteomes" id="UP000184012"/>
    </source>
</evidence>
<keyword evidence="1" id="KW-0472">Membrane</keyword>
<organism evidence="2 3">
    <name type="scientific">Eubacterium callanderi</name>
    <dbReference type="NCBI Taxonomy" id="53442"/>
    <lineage>
        <taxon>Bacteria</taxon>
        <taxon>Bacillati</taxon>
        <taxon>Bacillota</taxon>
        <taxon>Clostridia</taxon>
        <taxon>Eubacteriales</taxon>
        <taxon>Eubacteriaceae</taxon>
        <taxon>Eubacterium</taxon>
    </lineage>
</organism>
<dbReference type="AlphaFoldDB" id="A0AB74EXK1"/>
<dbReference type="EMBL" id="FRBP01000003">
    <property type="protein sequence ID" value="SHL20715.1"/>
    <property type="molecule type" value="Genomic_DNA"/>
</dbReference>
<keyword evidence="1" id="KW-0812">Transmembrane</keyword>
<reference evidence="2 3" key="1">
    <citation type="submission" date="2016-11" db="EMBL/GenBank/DDBJ databases">
        <authorList>
            <person name="Varghese N."/>
            <person name="Submissions S."/>
        </authorList>
    </citation>
    <scope>NUCLEOTIDE SEQUENCE [LARGE SCALE GENOMIC DNA]</scope>
    <source>
        <strain evidence="2 3">FD</strain>
    </source>
</reference>
<feature type="transmembrane region" description="Helical" evidence="1">
    <location>
        <begin position="6"/>
        <end position="23"/>
    </location>
</feature>
<accession>A0AB74EXK1</accession>
<dbReference type="GeneID" id="79382376"/>
<dbReference type="RefSeq" id="WP_013379978.1">
    <property type="nucleotide sequence ID" value="NC_014624.2"/>
</dbReference>
<dbReference type="Proteomes" id="UP000184012">
    <property type="component" value="Unassembled WGS sequence"/>
</dbReference>
<sequence>MQLPAWMWGVVLLCFCVAIFYRNKHKDDDNDDNEDRHHRHW</sequence>
<evidence type="ECO:0000313" key="2">
    <source>
        <dbReference type="EMBL" id="SHL20715.1"/>
    </source>
</evidence>
<keyword evidence="1" id="KW-1133">Transmembrane helix</keyword>
<protein>
    <submittedName>
        <fullName evidence="2">Uncharacterized protein</fullName>
    </submittedName>
</protein>